<comment type="similarity">
    <text evidence="3 15">Belongs to the glycosyltransferase 39 family.</text>
</comment>
<dbReference type="PANTHER" id="PTHR10050">
    <property type="entry name" value="DOLICHYL-PHOSPHATE-MANNOSE--PROTEIN MANNOSYLTRANSFERASE"/>
    <property type="match status" value="1"/>
</dbReference>
<evidence type="ECO:0000256" key="14">
    <source>
        <dbReference type="ARBA" id="ARBA00045102"/>
    </source>
</evidence>
<dbReference type="Pfam" id="PF02366">
    <property type="entry name" value="PMT"/>
    <property type="match status" value="1"/>
</dbReference>
<dbReference type="EMBL" id="BSXU01000318">
    <property type="protein sequence ID" value="GMG20237.1"/>
    <property type="molecule type" value="Genomic_DNA"/>
</dbReference>
<keyword evidence="8" id="KW-0677">Repeat</keyword>
<feature type="domain" description="MIR" evidence="16">
    <location>
        <begin position="315"/>
        <end position="367"/>
    </location>
</feature>
<dbReference type="PANTHER" id="PTHR10050:SF50">
    <property type="entry name" value="DOLICHYL-PHOSPHATE-MANNOSE--PROTEIN MANNOSYLTRANSFERASE 1-RELATED"/>
    <property type="match status" value="1"/>
</dbReference>
<feature type="transmembrane region" description="Helical" evidence="15">
    <location>
        <begin position="86"/>
        <end position="102"/>
    </location>
</feature>
<keyword evidence="11 15" id="KW-0472">Membrane</keyword>
<comment type="subcellular location">
    <subcellularLocation>
        <location evidence="1 15">Endoplasmic reticulum membrane</location>
        <topology evidence="1 15">Multi-pass membrane protein</topology>
    </subcellularLocation>
</comment>
<dbReference type="InterPro" id="IPR027005">
    <property type="entry name" value="PMT-like"/>
</dbReference>
<evidence type="ECO:0000256" key="9">
    <source>
        <dbReference type="ARBA" id="ARBA00022824"/>
    </source>
</evidence>
<dbReference type="EC" id="2.4.1.109" evidence="4 15"/>
<evidence type="ECO:0000256" key="2">
    <source>
        <dbReference type="ARBA" id="ARBA00004922"/>
    </source>
</evidence>
<sequence>MSKEAGFQLESGPKRKYAKIHLVDEVSLLPVTKTLKLILAAILFTGLLVRLVNIQNPSSTVFNEVQTGKAINNYLKGSFFIDSQPPLSNFVYAGLAYIFQYVKPSFFFSNVGDSYISGYGEYLFPYIPGRIFSAVASVGVLFLAYRTMTATGIRDVVALFGTIWLVFENSMVTQSRFMFSDSTILFFVALAVSSFKSGEVSTPFGRTWFKSLIVTSLAIGYAISSDWIGFLTFLWVLVVEIKRFWNALADLETSVPALFKSFILKFSVLLIVPFTIYLSVFAVHLNALKNVGPGYNKLSCEFQKSLTGNHLSNITADISYGSIVSFRHLVTSEYLYSSNTSYPNGHQQVTLVDHHGEPGSLFVIERRVKARLNELTQMTKTIESGRTLRIFHNETERYISIDKEAKPPLSEQEYNKEVTATGNKTWLGDKEINFEIRIVPEYSKTEISKKRIRAIESVFQIYNIRNKCYLLGTSNKLPKDWADNHSEVICIESPILEDSLWYIDSNEHPLFNSDYETVEFKNITMLDKIVEVHKVMLNYIGTLVDKFDYKSTPSDWVFDNRGIKFSINDGRAVYFLGNFVVYYVVLIFVLVFACFKLFTIATYNPNQKEYLVPEFVKFDYHTTDYFIGYLIHLIPFSLVQRDLAPTLYLPPLYFGVLLTCQTLEYILVNLNKKQTTILYYTLIFVLVISVSVFRAYSPLIYGLQWSKEVCQEKMFGSGWDKFCDIYN</sequence>
<keyword evidence="6 15" id="KW-0808">Transferase</keyword>
<organism evidence="17 18">
    <name type="scientific">Ambrosiozyma monospora</name>
    <name type="common">Yeast</name>
    <name type="synonym">Endomycopsis monosporus</name>
    <dbReference type="NCBI Taxonomy" id="43982"/>
    <lineage>
        <taxon>Eukaryota</taxon>
        <taxon>Fungi</taxon>
        <taxon>Dikarya</taxon>
        <taxon>Ascomycota</taxon>
        <taxon>Saccharomycotina</taxon>
        <taxon>Pichiomycetes</taxon>
        <taxon>Pichiales</taxon>
        <taxon>Pichiaceae</taxon>
        <taxon>Ambrosiozyma</taxon>
    </lineage>
</organism>
<dbReference type="OrthoDB" id="292747at2759"/>
<accession>A0A9W6YU86</accession>
<dbReference type="InterPro" id="IPR003342">
    <property type="entry name" value="ArnT-like_N"/>
</dbReference>
<comment type="function">
    <text evidence="15">Transfers mannose from Dol-P-mannose to Ser or Thr residues on proteins.</text>
</comment>
<keyword evidence="18" id="KW-1185">Reference proteome</keyword>
<keyword evidence="9 15" id="KW-0256">Endoplasmic reticulum</keyword>
<evidence type="ECO:0000256" key="15">
    <source>
        <dbReference type="RuleBase" id="RU367007"/>
    </source>
</evidence>
<feature type="transmembrane region" description="Helical" evidence="15">
    <location>
        <begin position="34"/>
        <end position="52"/>
    </location>
</feature>
<feature type="transmembrane region" description="Helical" evidence="15">
    <location>
        <begin position="122"/>
        <end position="145"/>
    </location>
</feature>
<evidence type="ECO:0000259" key="16">
    <source>
        <dbReference type="PROSITE" id="PS50919"/>
    </source>
</evidence>
<reference evidence="17" key="1">
    <citation type="submission" date="2023-04" db="EMBL/GenBank/DDBJ databases">
        <title>Ambrosiozyma monospora NBRC 1965.</title>
        <authorList>
            <person name="Ichikawa N."/>
            <person name="Sato H."/>
            <person name="Tonouchi N."/>
        </authorList>
    </citation>
    <scope>NUCLEOTIDE SEQUENCE</scope>
    <source>
        <strain evidence="17">NBRC 1965</strain>
    </source>
</reference>
<feature type="transmembrane region" description="Helical" evidence="15">
    <location>
        <begin position="207"/>
        <end position="237"/>
    </location>
</feature>
<evidence type="ECO:0000256" key="11">
    <source>
        <dbReference type="ARBA" id="ARBA00023136"/>
    </source>
</evidence>
<feature type="transmembrane region" description="Helical" evidence="15">
    <location>
        <begin position="652"/>
        <end position="670"/>
    </location>
</feature>
<evidence type="ECO:0000256" key="6">
    <source>
        <dbReference type="ARBA" id="ARBA00022679"/>
    </source>
</evidence>
<comment type="caution">
    <text evidence="17">The sequence shown here is derived from an EMBL/GenBank/DDBJ whole genome shotgun (WGS) entry which is preliminary data.</text>
</comment>
<dbReference type="InterPro" id="IPR036300">
    <property type="entry name" value="MIR_dom_sf"/>
</dbReference>
<name>A0A9W6YU86_AMBMO</name>
<dbReference type="PROSITE" id="PS50919">
    <property type="entry name" value="MIR"/>
    <property type="match status" value="2"/>
</dbReference>
<proteinExistence type="inferred from homology"/>
<comment type="pathway">
    <text evidence="2 15">Protein modification; protein glycosylation.</text>
</comment>
<feature type="transmembrane region" description="Helical" evidence="15">
    <location>
        <begin position="573"/>
        <end position="598"/>
    </location>
</feature>
<keyword evidence="10 15" id="KW-1133">Transmembrane helix</keyword>
<keyword evidence="5 15" id="KW-0328">Glycosyltransferase</keyword>
<feature type="transmembrane region" description="Helical" evidence="15">
    <location>
        <begin position="152"/>
        <end position="171"/>
    </location>
</feature>
<protein>
    <recommendedName>
        <fullName evidence="4 15">Dolichyl-phosphate-mannose--protein mannosyltransferase</fullName>
        <ecNumber evidence="4 15">2.4.1.109</ecNumber>
    </recommendedName>
</protein>
<dbReference type="SUPFAM" id="SSF82109">
    <property type="entry name" value="MIR domain"/>
    <property type="match status" value="1"/>
</dbReference>
<dbReference type="GO" id="GO:0004169">
    <property type="term" value="F:dolichyl-phosphate-mannose-protein mannosyltransferase activity"/>
    <property type="evidence" value="ECO:0007669"/>
    <property type="project" value="UniProtKB-UniRule"/>
</dbReference>
<evidence type="ECO:0000256" key="7">
    <source>
        <dbReference type="ARBA" id="ARBA00022692"/>
    </source>
</evidence>
<dbReference type="SMART" id="SM00472">
    <property type="entry name" value="MIR"/>
    <property type="match status" value="3"/>
</dbReference>
<evidence type="ECO:0000256" key="12">
    <source>
        <dbReference type="ARBA" id="ARBA00023180"/>
    </source>
</evidence>
<comment type="catalytic activity">
    <reaction evidence="14 15">
        <text>a di-trans,poly-cis-dolichyl beta-D-mannosyl phosphate + L-seryl-[protein] = 3-O-(alpha-D-mannosyl)-L-seryl-[protein] + a di-trans,poly-cis-dolichyl phosphate + H(+)</text>
        <dbReference type="Rhea" id="RHEA:17377"/>
        <dbReference type="Rhea" id="RHEA-COMP:9863"/>
        <dbReference type="Rhea" id="RHEA-COMP:13546"/>
        <dbReference type="Rhea" id="RHEA-COMP:19498"/>
        <dbReference type="Rhea" id="RHEA-COMP:19501"/>
        <dbReference type="ChEBI" id="CHEBI:15378"/>
        <dbReference type="ChEBI" id="CHEBI:29999"/>
        <dbReference type="ChEBI" id="CHEBI:57683"/>
        <dbReference type="ChEBI" id="CHEBI:58211"/>
        <dbReference type="ChEBI" id="CHEBI:137321"/>
        <dbReference type="EC" id="2.4.1.109"/>
    </reaction>
</comment>
<dbReference type="InterPro" id="IPR032421">
    <property type="entry name" value="PMT_4TMC"/>
</dbReference>
<dbReference type="GO" id="GO:0005789">
    <property type="term" value="C:endoplasmic reticulum membrane"/>
    <property type="evidence" value="ECO:0007669"/>
    <property type="project" value="UniProtKB-SubCell"/>
</dbReference>
<dbReference type="Gene3D" id="2.80.10.50">
    <property type="match status" value="1"/>
</dbReference>
<feature type="domain" description="MIR" evidence="16">
    <location>
        <begin position="379"/>
        <end position="439"/>
    </location>
</feature>
<dbReference type="AlphaFoldDB" id="A0A9W6YU86"/>
<evidence type="ECO:0000256" key="13">
    <source>
        <dbReference type="ARBA" id="ARBA00045085"/>
    </source>
</evidence>
<feature type="transmembrane region" description="Helical" evidence="15">
    <location>
        <begin position="677"/>
        <end position="696"/>
    </location>
</feature>
<evidence type="ECO:0000256" key="5">
    <source>
        <dbReference type="ARBA" id="ARBA00022676"/>
    </source>
</evidence>
<feature type="transmembrane region" description="Helical" evidence="15">
    <location>
        <begin position="257"/>
        <end position="280"/>
    </location>
</feature>
<comment type="catalytic activity">
    <reaction evidence="13 15">
        <text>a di-trans,poly-cis-dolichyl beta-D-mannosyl phosphate + L-threonyl-[protein] = 3-O-(alpha-D-mannosyl)-L-threonyl-[protein] + a di-trans,poly-cis-dolichyl phosphate + H(+)</text>
        <dbReference type="Rhea" id="RHEA:53396"/>
        <dbReference type="Rhea" id="RHEA-COMP:11060"/>
        <dbReference type="Rhea" id="RHEA-COMP:13547"/>
        <dbReference type="Rhea" id="RHEA-COMP:19498"/>
        <dbReference type="Rhea" id="RHEA-COMP:19501"/>
        <dbReference type="ChEBI" id="CHEBI:15378"/>
        <dbReference type="ChEBI" id="CHEBI:30013"/>
        <dbReference type="ChEBI" id="CHEBI:57683"/>
        <dbReference type="ChEBI" id="CHEBI:58211"/>
        <dbReference type="ChEBI" id="CHEBI:137323"/>
        <dbReference type="EC" id="2.4.1.109"/>
    </reaction>
</comment>
<dbReference type="Pfam" id="PF02815">
    <property type="entry name" value="MIR"/>
    <property type="match status" value="1"/>
</dbReference>
<evidence type="ECO:0000313" key="17">
    <source>
        <dbReference type="EMBL" id="GMG20237.1"/>
    </source>
</evidence>
<evidence type="ECO:0000256" key="4">
    <source>
        <dbReference type="ARBA" id="ARBA00012839"/>
    </source>
</evidence>
<keyword evidence="12" id="KW-0325">Glycoprotein</keyword>
<dbReference type="InterPro" id="IPR016093">
    <property type="entry name" value="MIR_motif"/>
</dbReference>
<keyword evidence="7 15" id="KW-0812">Transmembrane</keyword>
<evidence type="ECO:0000313" key="18">
    <source>
        <dbReference type="Proteomes" id="UP001165063"/>
    </source>
</evidence>
<evidence type="ECO:0000256" key="1">
    <source>
        <dbReference type="ARBA" id="ARBA00004477"/>
    </source>
</evidence>
<dbReference type="Proteomes" id="UP001165063">
    <property type="component" value="Unassembled WGS sequence"/>
</dbReference>
<feature type="transmembrane region" description="Helical" evidence="15">
    <location>
        <begin position="177"/>
        <end position="195"/>
    </location>
</feature>
<gene>
    <name evidence="17" type="ORF">Amon01_000107800</name>
</gene>
<evidence type="ECO:0000256" key="8">
    <source>
        <dbReference type="ARBA" id="ARBA00022737"/>
    </source>
</evidence>
<evidence type="ECO:0000256" key="10">
    <source>
        <dbReference type="ARBA" id="ARBA00022989"/>
    </source>
</evidence>
<evidence type="ECO:0000256" key="3">
    <source>
        <dbReference type="ARBA" id="ARBA00007222"/>
    </source>
</evidence>
<dbReference type="Pfam" id="PF16192">
    <property type="entry name" value="PMT_4TMC"/>
    <property type="match status" value="1"/>
</dbReference>